<dbReference type="EMBL" id="FMZW01000092">
    <property type="protein sequence ID" value="SDF94294.1"/>
    <property type="molecule type" value="Genomic_DNA"/>
</dbReference>
<sequence>MSTALLKVESLRRTFGGLVAVHDIDLSVEQGELICIIGPNGAGKSTFFNMLCGTLQPSAGSMSFEGRNVVGMKPNRLSRIGIVRKFQVPSVFERMTVRDNLMVAAPGVDSSVAERRASEVMETLLLSAESGALGGELAHGRKQWLEIGMGLMSRPKLLLLDEPTAGMSSEETAKTANLLLGLKGRTAVIVIEHDMQFVRQLACKTLVLHQGRIIAQGPFAQLESNELVRDVYLGRQ</sequence>
<dbReference type="GO" id="GO:0016887">
    <property type="term" value="F:ATP hydrolysis activity"/>
    <property type="evidence" value="ECO:0007669"/>
    <property type="project" value="InterPro"/>
</dbReference>
<dbReference type="SMART" id="SM00382">
    <property type="entry name" value="AAA"/>
    <property type="match status" value="1"/>
</dbReference>
<evidence type="ECO:0000259" key="5">
    <source>
        <dbReference type="PROSITE" id="PS50893"/>
    </source>
</evidence>
<gene>
    <name evidence="6" type="ORF">SAMN05216337_10925</name>
</gene>
<protein>
    <submittedName>
        <fullName evidence="6">Branched-chain amino acid transport system ATP-binding protein</fullName>
    </submittedName>
</protein>
<dbReference type="InterPro" id="IPR027417">
    <property type="entry name" value="P-loop_NTPase"/>
</dbReference>
<name>A0A1G7Q721_9BRAD</name>
<keyword evidence="2" id="KW-0547">Nucleotide-binding</keyword>
<proteinExistence type="predicted"/>
<dbReference type="InterPro" id="IPR003593">
    <property type="entry name" value="AAA+_ATPase"/>
</dbReference>
<evidence type="ECO:0000256" key="4">
    <source>
        <dbReference type="ARBA" id="ARBA00024722"/>
    </source>
</evidence>
<dbReference type="RefSeq" id="WP_092090517.1">
    <property type="nucleotide sequence ID" value="NZ_FMZW01000092.1"/>
</dbReference>
<dbReference type="PANTHER" id="PTHR45772:SF8">
    <property type="entry name" value="HIGH-AFFINITY BRANCHED-CHAIN AMINO ACID TRANSPORT ATP-BINDING PROTEIN"/>
    <property type="match status" value="1"/>
</dbReference>
<comment type="function">
    <text evidence="4">Involved in beta-(1--&gt;2)glucan export. Transmembrane domains (TMD) form a pore in the inner membrane and the ATP-binding domain (NBD) is responsible for energy generation.</text>
</comment>
<feature type="domain" description="ABC transporter" evidence="5">
    <location>
        <begin position="6"/>
        <end position="235"/>
    </location>
</feature>
<dbReference type="AlphaFoldDB" id="A0A1G7Q721"/>
<organism evidence="6 7">
    <name type="scientific">Bradyrhizobium brasilense</name>
    <dbReference type="NCBI Taxonomy" id="1419277"/>
    <lineage>
        <taxon>Bacteria</taxon>
        <taxon>Pseudomonadati</taxon>
        <taxon>Pseudomonadota</taxon>
        <taxon>Alphaproteobacteria</taxon>
        <taxon>Hyphomicrobiales</taxon>
        <taxon>Nitrobacteraceae</taxon>
        <taxon>Bradyrhizobium</taxon>
    </lineage>
</organism>
<dbReference type="PANTHER" id="PTHR45772">
    <property type="entry name" value="CONSERVED COMPONENT OF ABC TRANSPORTER FOR NATURAL AMINO ACIDS-RELATED"/>
    <property type="match status" value="1"/>
</dbReference>
<evidence type="ECO:0000313" key="6">
    <source>
        <dbReference type="EMBL" id="SDF94294.1"/>
    </source>
</evidence>
<evidence type="ECO:0000313" key="7">
    <source>
        <dbReference type="Proteomes" id="UP000199245"/>
    </source>
</evidence>
<dbReference type="GO" id="GO:0005886">
    <property type="term" value="C:plasma membrane"/>
    <property type="evidence" value="ECO:0007669"/>
    <property type="project" value="TreeGrafter"/>
</dbReference>
<evidence type="ECO:0000256" key="2">
    <source>
        <dbReference type="ARBA" id="ARBA00022741"/>
    </source>
</evidence>
<dbReference type="PROSITE" id="PS50893">
    <property type="entry name" value="ABC_TRANSPORTER_2"/>
    <property type="match status" value="1"/>
</dbReference>
<dbReference type="SUPFAM" id="SSF52540">
    <property type="entry name" value="P-loop containing nucleoside triphosphate hydrolases"/>
    <property type="match status" value="1"/>
</dbReference>
<dbReference type="Proteomes" id="UP000199245">
    <property type="component" value="Unassembled WGS sequence"/>
</dbReference>
<dbReference type="InterPro" id="IPR003439">
    <property type="entry name" value="ABC_transporter-like_ATP-bd"/>
</dbReference>
<dbReference type="Pfam" id="PF00005">
    <property type="entry name" value="ABC_tran"/>
    <property type="match status" value="1"/>
</dbReference>
<keyword evidence="3 6" id="KW-0067">ATP-binding</keyword>
<dbReference type="Gene3D" id="3.40.50.300">
    <property type="entry name" value="P-loop containing nucleotide triphosphate hydrolases"/>
    <property type="match status" value="1"/>
</dbReference>
<evidence type="ECO:0000256" key="1">
    <source>
        <dbReference type="ARBA" id="ARBA00022448"/>
    </source>
</evidence>
<keyword evidence="1" id="KW-0813">Transport</keyword>
<dbReference type="GO" id="GO:0005524">
    <property type="term" value="F:ATP binding"/>
    <property type="evidence" value="ECO:0007669"/>
    <property type="project" value="UniProtKB-KW"/>
</dbReference>
<dbReference type="InterPro" id="IPR051120">
    <property type="entry name" value="ABC_AA/LPS_Transport"/>
</dbReference>
<dbReference type="CDD" id="cd03219">
    <property type="entry name" value="ABC_Mj1267_LivG_branched"/>
    <property type="match status" value="1"/>
</dbReference>
<accession>A0A1G7Q721</accession>
<evidence type="ECO:0000256" key="3">
    <source>
        <dbReference type="ARBA" id="ARBA00022840"/>
    </source>
</evidence>
<reference evidence="6 7" key="1">
    <citation type="submission" date="2016-10" db="EMBL/GenBank/DDBJ databases">
        <authorList>
            <person name="de Groot N.N."/>
        </authorList>
    </citation>
    <scope>NUCLEOTIDE SEQUENCE [LARGE SCALE GENOMIC DNA]</scope>
    <source>
        <strain evidence="6 7">R5</strain>
    </source>
</reference>